<sequence length="94" mass="10883">MYDDLKVKPEIKNAAVVYLEAIKSRFDPDDKPERLLSMKQAAEVLGITRGQFAELLLDPALPRVLLGKSKRVYVPRKELIEYISGRSRKWFEYA</sequence>
<dbReference type="EMBL" id="AZCN01000029">
    <property type="protein sequence ID" value="KRK16700.1"/>
    <property type="molecule type" value="Genomic_DNA"/>
</dbReference>
<evidence type="ECO:0000313" key="2">
    <source>
        <dbReference type="Proteomes" id="UP000051181"/>
    </source>
</evidence>
<dbReference type="PATRIC" id="fig|913848.6.peg.1138"/>
<dbReference type="GeneID" id="65917829"/>
<evidence type="ECO:0008006" key="3">
    <source>
        <dbReference type="Google" id="ProtNLM"/>
    </source>
</evidence>
<dbReference type="Proteomes" id="UP000051181">
    <property type="component" value="Unassembled WGS sequence"/>
</dbReference>
<comment type="caution">
    <text evidence="1">The sequence shown here is derived from an EMBL/GenBank/DDBJ whole genome shotgun (WGS) entry which is preliminary data.</text>
</comment>
<protein>
    <recommendedName>
        <fullName evidence="3">Helix-turn-helix domain-containing protein</fullName>
    </recommendedName>
</protein>
<accession>A0A0R1F4B9</accession>
<evidence type="ECO:0000313" key="1">
    <source>
        <dbReference type="EMBL" id="KRK16700.1"/>
    </source>
</evidence>
<name>A0A0R1F4B9_9LACO</name>
<dbReference type="AlphaFoldDB" id="A0A0R1F4B9"/>
<gene>
    <name evidence="1" type="ORF">FD22_GL001103</name>
</gene>
<dbReference type="RefSeq" id="WP_010008933.1">
    <property type="nucleotide sequence ID" value="NZ_AZCN01000029.1"/>
</dbReference>
<reference evidence="1 2" key="1">
    <citation type="journal article" date="2015" name="Genome Announc.">
        <title>Expanding the biotechnology potential of lactobacilli through comparative genomics of 213 strains and associated genera.</title>
        <authorList>
            <person name="Sun Z."/>
            <person name="Harris H.M."/>
            <person name="McCann A."/>
            <person name="Guo C."/>
            <person name="Argimon S."/>
            <person name="Zhang W."/>
            <person name="Yang X."/>
            <person name="Jeffery I.B."/>
            <person name="Cooney J.C."/>
            <person name="Kagawa T.F."/>
            <person name="Liu W."/>
            <person name="Song Y."/>
            <person name="Salvetti E."/>
            <person name="Wrobel A."/>
            <person name="Rasinkangas P."/>
            <person name="Parkhill J."/>
            <person name="Rea M.C."/>
            <person name="O'Sullivan O."/>
            <person name="Ritari J."/>
            <person name="Douillard F.P."/>
            <person name="Paul Ross R."/>
            <person name="Yang R."/>
            <person name="Briner A.E."/>
            <person name="Felis G.E."/>
            <person name="de Vos W.M."/>
            <person name="Barrangou R."/>
            <person name="Klaenhammer T.R."/>
            <person name="Caufield P.W."/>
            <person name="Cui Y."/>
            <person name="Zhang H."/>
            <person name="O'Toole P.W."/>
        </authorList>
    </citation>
    <scope>NUCLEOTIDE SEQUENCE [LARGE SCALE GENOMIC DNA]</scope>
    <source>
        <strain evidence="1 2">DSM 20001</strain>
    </source>
</reference>
<organism evidence="1 2">
    <name type="scientific">Loigolactobacillus coryniformis subsp. coryniformis KCTC 3167 = DSM 20001</name>
    <dbReference type="NCBI Taxonomy" id="913848"/>
    <lineage>
        <taxon>Bacteria</taxon>
        <taxon>Bacillati</taxon>
        <taxon>Bacillota</taxon>
        <taxon>Bacilli</taxon>
        <taxon>Lactobacillales</taxon>
        <taxon>Lactobacillaceae</taxon>
        <taxon>Loigolactobacillus</taxon>
    </lineage>
</organism>
<proteinExistence type="predicted"/>